<feature type="region of interest" description="Disordered" evidence="1">
    <location>
        <begin position="126"/>
        <end position="189"/>
    </location>
</feature>
<proteinExistence type="predicted"/>
<organism evidence="2 3">
    <name type="scientific">Dryococelus australis</name>
    <dbReference type="NCBI Taxonomy" id="614101"/>
    <lineage>
        <taxon>Eukaryota</taxon>
        <taxon>Metazoa</taxon>
        <taxon>Ecdysozoa</taxon>
        <taxon>Arthropoda</taxon>
        <taxon>Hexapoda</taxon>
        <taxon>Insecta</taxon>
        <taxon>Pterygota</taxon>
        <taxon>Neoptera</taxon>
        <taxon>Polyneoptera</taxon>
        <taxon>Phasmatodea</taxon>
        <taxon>Verophasmatodea</taxon>
        <taxon>Anareolatae</taxon>
        <taxon>Phasmatidae</taxon>
        <taxon>Eurycanthinae</taxon>
        <taxon>Dryococelus</taxon>
    </lineage>
</organism>
<dbReference type="EMBL" id="JARBHB010000001">
    <property type="protein sequence ID" value="KAJ8897299.1"/>
    <property type="molecule type" value="Genomic_DNA"/>
</dbReference>
<sequence>MIGGEQSNRSATTTTVDIGCPSYLESLETPGGPGFDSLSSHPDFGFPLFPEIMLGECWDGSLTKAMADSFPYLTQSLFPVQLAPSPMTSLSTRHGRIHHSHASRSKAGLSKVLMLPRTACISGFLTHAPRTNRPDGRRGGAGASQKPERFDQESREAARPQRGVVRPNTASEPRISSANTPPRGIGRANRRAGGLSWFGGEICGRPIGIAPEHCVAGSWRRQRRRRDVKRFWAPLKTRILHFYRFCETTPERNGRGKRESPEKTGRPTASSRAIPTGENPGETQPGIEPGSPWWEASRLTAPPPKKFLHSWDTSTEVRSPGFSIFRVKNKIRLRHWPLMGEADGQSGGMDCIPGGLEARTWNRDERVSLIPESLGVSDRPGGHGGVVVRLLPSHHGATCSISGGVTPGFSHVGIVPESLGFLGILSFPPPLHSSAAPYPPRFNLIGSQQLSVQSRPNLFNRSLALVDPVHRTLNTEVLRDDEGEFGASMEQRRNTGAWRKFPCRELNPVRLGARGAV</sequence>
<feature type="compositionally biased region" description="Basic and acidic residues" evidence="1">
    <location>
        <begin position="250"/>
        <end position="265"/>
    </location>
</feature>
<dbReference type="Proteomes" id="UP001159363">
    <property type="component" value="Chromosome 1"/>
</dbReference>
<reference evidence="2 3" key="1">
    <citation type="submission" date="2023-02" db="EMBL/GenBank/DDBJ databases">
        <title>LHISI_Scaffold_Assembly.</title>
        <authorList>
            <person name="Stuart O.P."/>
            <person name="Cleave R."/>
            <person name="Magrath M.J.L."/>
            <person name="Mikheyev A.S."/>
        </authorList>
    </citation>
    <scope>NUCLEOTIDE SEQUENCE [LARGE SCALE GENOMIC DNA]</scope>
    <source>
        <strain evidence="2">Daus_M_001</strain>
        <tissue evidence="2">Leg muscle</tissue>
    </source>
</reference>
<accession>A0ABQ9IKW6</accession>
<name>A0ABQ9IKW6_9NEOP</name>
<gene>
    <name evidence="2" type="ORF">PR048_002645</name>
</gene>
<feature type="compositionally biased region" description="Basic and acidic residues" evidence="1">
    <location>
        <begin position="146"/>
        <end position="159"/>
    </location>
</feature>
<protein>
    <submittedName>
        <fullName evidence="2">Uncharacterized protein</fullName>
    </submittedName>
</protein>
<comment type="caution">
    <text evidence="2">The sequence shown here is derived from an EMBL/GenBank/DDBJ whole genome shotgun (WGS) entry which is preliminary data.</text>
</comment>
<evidence type="ECO:0000256" key="1">
    <source>
        <dbReference type="SAM" id="MobiDB-lite"/>
    </source>
</evidence>
<keyword evidence="3" id="KW-1185">Reference proteome</keyword>
<evidence type="ECO:0000313" key="2">
    <source>
        <dbReference type="EMBL" id="KAJ8897299.1"/>
    </source>
</evidence>
<feature type="region of interest" description="Disordered" evidence="1">
    <location>
        <begin position="250"/>
        <end position="299"/>
    </location>
</feature>
<evidence type="ECO:0000313" key="3">
    <source>
        <dbReference type="Proteomes" id="UP001159363"/>
    </source>
</evidence>
<feature type="compositionally biased region" description="Polar residues" evidence="1">
    <location>
        <begin position="168"/>
        <end position="180"/>
    </location>
</feature>